<dbReference type="OrthoDB" id="7419852at2"/>
<dbReference type="PANTHER" id="PTHR43355:SF2">
    <property type="entry name" value="FLAVIN REDUCTASE (NADPH)"/>
    <property type="match status" value="1"/>
</dbReference>
<accession>A0A1G7B1V4</accession>
<name>A0A1G7B1V4_9PROT</name>
<dbReference type="STRING" id="637679.GCA_001550055_03454"/>
<evidence type="ECO:0000259" key="1">
    <source>
        <dbReference type="Pfam" id="PF13460"/>
    </source>
</evidence>
<protein>
    <recommendedName>
        <fullName evidence="1">NAD(P)-binding domain-containing protein</fullName>
    </recommendedName>
</protein>
<keyword evidence="3" id="KW-1185">Reference proteome</keyword>
<dbReference type="EMBL" id="FNAK01000005">
    <property type="protein sequence ID" value="SDE20246.1"/>
    <property type="molecule type" value="Genomic_DNA"/>
</dbReference>
<dbReference type="AlphaFoldDB" id="A0A1G7B1V4"/>
<reference evidence="2 3" key="1">
    <citation type="submission" date="2016-10" db="EMBL/GenBank/DDBJ databases">
        <authorList>
            <person name="de Groot N.N."/>
        </authorList>
    </citation>
    <scope>NUCLEOTIDE SEQUENCE [LARGE SCALE GENOMIC DNA]</scope>
    <source>
        <strain evidence="2 3">CGMCC 1.9109</strain>
    </source>
</reference>
<dbReference type="PANTHER" id="PTHR43355">
    <property type="entry name" value="FLAVIN REDUCTASE (NADPH)"/>
    <property type="match status" value="1"/>
</dbReference>
<sequence>MNIIVFGAAGAVGYRALKEALARGHRVAAVVRRQEQAVDFPDSVAVHVADVLGADDLQPLLAGQDLAISALRPPEGWEKLLVPMTEKLLREAGKAGVRILVVGGAASLKLKGKDTTVFTEPGFLPEHLVPIATACQAQYELCLKNTKADWSYQTPPAILTPGDRTGRYRLGGDVMLTDEDGQARISMEDFAVALLDEGEQRRHRRQRYTVAY</sequence>
<organism evidence="2 3">
    <name type="scientific">Kordiimonas lacus</name>
    <dbReference type="NCBI Taxonomy" id="637679"/>
    <lineage>
        <taxon>Bacteria</taxon>
        <taxon>Pseudomonadati</taxon>
        <taxon>Pseudomonadota</taxon>
        <taxon>Alphaproteobacteria</taxon>
        <taxon>Kordiimonadales</taxon>
        <taxon>Kordiimonadaceae</taxon>
        <taxon>Kordiimonas</taxon>
    </lineage>
</organism>
<dbReference type="Gene3D" id="3.40.50.720">
    <property type="entry name" value="NAD(P)-binding Rossmann-like Domain"/>
    <property type="match status" value="1"/>
</dbReference>
<dbReference type="RefSeq" id="WP_068307291.1">
    <property type="nucleotide sequence ID" value="NZ_FNAK01000005.1"/>
</dbReference>
<dbReference type="InterPro" id="IPR036291">
    <property type="entry name" value="NAD(P)-bd_dom_sf"/>
</dbReference>
<dbReference type="Proteomes" id="UP000183685">
    <property type="component" value="Unassembled WGS sequence"/>
</dbReference>
<feature type="domain" description="NAD(P)-binding" evidence="1">
    <location>
        <begin position="7"/>
        <end position="196"/>
    </location>
</feature>
<evidence type="ECO:0000313" key="2">
    <source>
        <dbReference type="EMBL" id="SDE20246.1"/>
    </source>
</evidence>
<proteinExistence type="predicted"/>
<dbReference type="Pfam" id="PF13460">
    <property type="entry name" value="NAD_binding_10"/>
    <property type="match status" value="1"/>
</dbReference>
<dbReference type="InterPro" id="IPR051606">
    <property type="entry name" value="Polyketide_Oxido-like"/>
</dbReference>
<gene>
    <name evidence="2" type="ORF">SAMN04488071_2289</name>
</gene>
<dbReference type="GO" id="GO:0016646">
    <property type="term" value="F:oxidoreductase activity, acting on the CH-NH group of donors, NAD or NADP as acceptor"/>
    <property type="evidence" value="ECO:0007669"/>
    <property type="project" value="TreeGrafter"/>
</dbReference>
<evidence type="ECO:0000313" key="3">
    <source>
        <dbReference type="Proteomes" id="UP000183685"/>
    </source>
</evidence>
<dbReference type="InterPro" id="IPR016040">
    <property type="entry name" value="NAD(P)-bd_dom"/>
</dbReference>
<dbReference type="SUPFAM" id="SSF51735">
    <property type="entry name" value="NAD(P)-binding Rossmann-fold domains"/>
    <property type="match status" value="1"/>
</dbReference>